<reference evidence="8" key="1">
    <citation type="submission" date="2020-05" db="EMBL/GenBank/DDBJ databases">
        <title>Phylogenomic resolution of chytrid fungi.</title>
        <authorList>
            <person name="Stajich J.E."/>
            <person name="Amses K."/>
            <person name="Simmons R."/>
            <person name="Seto K."/>
            <person name="Myers J."/>
            <person name="Bonds A."/>
            <person name="Quandt C.A."/>
            <person name="Barry K."/>
            <person name="Liu P."/>
            <person name="Grigoriev I."/>
            <person name="Longcore J.E."/>
            <person name="James T.Y."/>
        </authorList>
    </citation>
    <scope>NUCLEOTIDE SEQUENCE</scope>
    <source>
        <strain evidence="8">JEL0318</strain>
    </source>
</reference>
<dbReference type="AlphaFoldDB" id="A0AAD5S7M1"/>
<feature type="region of interest" description="Disordered" evidence="6">
    <location>
        <begin position="496"/>
        <end position="515"/>
    </location>
</feature>
<comment type="subcellular location">
    <subcellularLocation>
        <location evidence="1">Nucleus</location>
    </subcellularLocation>
</comment>
<evidence type="ECO:0000256" key="6">
    <source>
        <dbReference type="SAM" id="MobiDB-lite"/>
    </source>
</evidence>
<keyword evidence="4" id="KW-0175">Coiled coil</keyword>
<dbReference type="GO" id="GO:0005681">
    <property type="term" value="C:spliceosomal complex"/>
    <property type="evidence" value="ECO:0007669"/>
    <property type="project" value="TreeGrafter"/>
</dbReference>
<dbReference type="SUPFAM" id="SSF48371">
    <property type="entry name" value="ARM repeat"/>
    <property type="match status" value="1"/>
</dbReference>
<dbReference type="InterPro" id="IPR013180">
    <property type="entry name" value="CTNNBL1_N"/>
</dbReference>
<evidence type="ECO:0000259" key="7">
    <source>
        <dbReference type="SMART" id="SM01156"/>
    </source>
</evidence>
<feature type="region of interest" description="Disordered" evidence="6">
    <location>
        <begin position="576"/>
        <end position="598"/>
    </location>
</feature>
<evidence type="ECO:0000256" key="4">
    <source>
        <dbReference type="ARBA" id="ARBA00023054"/>
    </source>
</evidence>
<evidence type="ECO:0000313" key="9">
    <source>
        <dbReference type="Proteomes" id="UP001212841"/>
    </source>
</evidence>
<keyword evidence="3" id="KW-0677">Repeat</keyword>
<dbReference type="FunFam" id="1.25.10.10:FF:001136">
    <property type="entry name" value="Beta-catenin-like protein 1"/>
    <property type="match status" value="1"/>
</dbReference>
<evidence type="ECO:0000256" key="5">
    <source>
        <dbReference type="ARBA" id="ARBA00023242"/>
    </source>
</evidence>
<keyword evidence="9" id="KW-1185">Reference proteome</keyword>
<dbReference type="InterPro" id="IPR016024">
    <property type="entry name" value="ARM-type_fold"/>
</dbReference>
<feature type="domain" description="Beta-catenin-like protein 1 N-terminal" evidence="7">
    <location>
        <begin position="79"/>
        <end position="185"/>
    </location>
</feature>
<dbReference type="PANTHER" id="PTHR14978">
    <property type="entry name" value="BETA-CATENIN-LIKE PROTEIN 1 NUCLEAR ASSOCIATED PROTEIN"/>
    <property type="match status" value="1"/>
</dbReference>
<dbReference type="SMART" id="SM01156">
    <property type="entry name" value="DUF1716"/>
    <property type="match status" value="1"/>
</dbReference>
<proteinExistence type="predicted"/>
<accession>A0AAD5S7M1</accession>
<dbReference type="Gene3D" id="1.25.10.10">
    <property type="entry name" value="Leucine-rich Repeat Variant"/>
    <property type="match status" value="1"/>
</dbReference>
<dbReference type="InterPro" id="IPR039678">
    <property type="entry name" value="CTNNBL1"/>
</dbReference>
<evidence type="ECO:0000256" key="2">
    <source>
        <dbReference type="ARBA" id="ARBA00022553"/>
    </source>
</evidence>
<keyword evidence="2" id="KW-0597">Phosphoprotein</keyword>
<dbReference type="InterPro" id="IPR011989">
    <property type="entry name" value="ARM-like"/>
</dbReference>
<organism evidence="8 9">
    <name type="scientific">Rhizophlyctis rosea</name>
    <dbReference type="NCBI Taxonomy" id="64517"/>
    <lineage>
        <taxon>Eukaryota</taxon>
        <taxon>Fungi</taxon>
        <taxon>Fungi incertae sedis</taxon>
        <taxon>Chytridiomycota</taxon>
        <taxon>Chytridiomycota incertae sedis</taxon>
        <taxon>Chytridiomycetes</taxon>
        <taxon>Rhizophlyctidales</taxon>
        <taxon>Rhizophlyctidaceae</taxon>
        <taxon>Rhizophlyctis</taxon>
    </lineage>
</organism>
<dbReference type="Proteomes" id="UP001212841">
    <property type="component" value="Unassembled WGS sequence"/>
</dbReference>
<feature type="compositionally biased region" description="Basic and acidic residues" evidence="6">
    <location>
        <begin position="496"/>
        <end position="506"/>
    </location>
</feature>
<feature type="compositionally biased region" description="Acidic residues" evidence="6">
    <location>
        <begin position="61"/>
        <end position="71"/>
    </location>
</feature>
<dbReference type="GO" id="GO:0010467">
    <property type="term" value="P:gene expression"/>
    <property type="evidence" value="ECO:0007669"/>
    <property type="project" value="UniProtKB-ARBA"/>
</dbReference>
<feature type="compositionally biased region" description="Low complexity" evidence="6">
    <location>
        <begin position="46"/>
        <end position="58"/>
    </location>
</feature>
<evidence type="ECO:0000256" key="1">
    <source>
        <dbReference type="ARBA" id="ARBA00004123"/>
    </source>
</evidence>
<gene>
    <name evidence="8" type="ORF">HK097_000660</name>
</gene>
<dbReference type="PANTHER" id="PTHR14978:SF0">
    <property type="entry name" value="BETA-CATENIN-LIKE PROTEIN 1"/>
    <property type="match status" value="1"/>
</dbReference>
<feature type="region of interest" description="Disordered" evidence="6">
    <location>
        <begin position="1"/>
        <end position="80"/>
    </location>
</feature>
<dbReference type="EMBL" id="JADGJD010001120">
    <property type="protein sequence ID" value="KAJ3046658.1"/>
    <property type="molecule type" value="Genomic_DNA"/>
</dbReference>
<dbReference type="Pfam" id="PF08216">
    <property type="entry name" value="CTNNBL"/>
    <property type="match status" value="1"/>
</dbReference>
<evidence type="ECO:0000313" key="8">
    <source>
        <dbReference type="EMBL" id="KAJ3046658.1"/>
    </source>
</evidence>
<comment type="caution">
    <text evidence="8">The sequence shown here is derived from an EMBL/GenBank/DDBJ whole genome shotgun (WGS) entry which is preliminary data.</text>
</comment>
<name>A0AAD5S7M1_9FUNG</name>
<evidence type="ECO:0000256" key="3">
    <source>
        <dbReference type="ARBA" id="ARBA00022737"/>
    </source>
</evidence>
<protein>
    <recommendedName>
        <fullName evidence="7">Beta-catenin-like protein 1 N-terminal domain-containing protein</fullName>
    </recommendedName>
</protein>
<sequence>MNIDSIFKVPPVPVGKHKRKLPDDPSEAQLKKLRPSNGEDDEDYRSGWGPSSSNGSGPADSQEDLVDEEEDGRFHGSGLSEEQQRIYDIVDAGEEAPASIDLPTLKKMVLKFERAINKNQELRVKFSDDPMKFIDSEADLDDEIKSMTTASASPELYNTLVELGVHDSILSLLTHENTDIAIAAVGLIDELTDEEVLGDTSEDGEEGMKALVKALVDGGVLEMLVQNLTRINEFEGQGDDKQGVFSTLSVIENFQSVDPTHAETVVSKTNILPWLLQRVRVKQFDSNRQYASELLAILLQNSRANRLKLGEVDGVDALLQVTASYKRKDPKDADEIELMENLFDALCSALAEPEVKKLFLEGEGLELMLIMVKEKKMSRMRALKVIDHALMGAESAALCAYFVENMGLRTLFPVFMRKGIRQFRKEYKTYSEAEEDEHVISILSSLLRNLTNQLHRARLVSKFLENDCEKVNRLIDMHQHYFTRVAAVDAEIEKRKKEREEERNGEEVDEEEEALDREEDYLSRLDGGLFTLQLVDFVVGYCCVEDESGTVKNRVLEALSQRNRSVDEVKETLTEYANNIGGGDQEADKQGQSEGGEDTVSVREIILAIVDRL</sequence>
<keyword evidence="5" id="KW-0539">Nucleus</keyword>